<dbReference type="AlphaFoldDB" id="A0PTL9"/>
<name>A0PTL9_MYCUA</name>
<evidence type="ECO:0000313" key="5">
    <source>
        <dbReference type="Proteomes" id="UP000000765"/>
    </source>
</evidence>
<comment type="similarity">
    <text evidence="1">Belongs to the arsA ATPase family.</text>
</comment>
<dbReference type="eggNOG" id="COG0003">
    <property type="taxonomic scope" value="Bacteria"/>
</dbReference>
<organism evidence="4 5">
    <name type="scientific">Mycobacterium ulcerans (strain Agy99)</name>
    <dbReference type="NCBI Taxonomy" id="362242"/>
    <lineage>
        <taxon>Bacteria</taxon>
        <taxon>Bacillati</taxon>
        <taxon>Actinomycetota</taxon>
        <taxon>Actinomycetes</taxon>
        <taxon>Mycobacteriales</taxon>
        <taxon>Mycobacteriaceae</taxon>
        <taxon>Mycobacterium</taxon>
        <taxon>Mycobacterium ulcerans group</taxon>
    </lineage>
</organism>
<evidence type="ECO:0000259" key="3">
    <source>
        <dbReference type="Pfam" id="PF17886"/>
    </source>
</evidence>
<dbReference type="InterPro" id="IPR016300">
    <property type="entry name" value="ATPase_ArsA/GET3"/>
</dbReference>
<accession>A0PTL9</accession>
<dbReference type="GO" id="GO:0016887">
    <property type="term" value="F:ATP hydrolysis activity"/>
    <property type="evidence" value="ECO:0007669"/>
    <property type="project" value="InterPro"/>
</dbReference>
<dbReference type="Gene3D" id="2.60.40.790">
    <property type="match status" value="1"/>
</dbReference>
<dbReference type="InterPro" id="IPR027417">
    <property type="entry name" value="P-loop_NTPase"/>
</dbReference>
<dbReference type="InterPro" id="IPR025723">
    <property type="entry name" value="ArsA/GET3_ATPase-like"/>
</dbReference>
<dbReference type="InterPro" id="IPR040612">
    <property type="entry name" value="ArsA_HSP20-like"/>
</dbReference>
<dbReference type="Pfam" id="PF02374">
    <property type="entry name" value="ArsA_ATPase"/>
    <property type="match status" value="1"/>
</dbReference>
<dbReference type="SUPFAM" id="SSF52540">
    <property type="entry name" value="P-loop containing nucleoside triphosphate hydrolases"/>
    <property type="match status" value="1"/>
</dbReference>
<feature type="domain" description="ArsA HSP20-like" evidence="3">
    <location>
        <begin position="314"/>
        <end position="374"/>
    </location>
</feature>
<dbReference type="EMBL" id="CP000325">
    <property type="protein sequence ID" value="ABL05688.1"/>
    <property type="molecule type" value="Genomic_DNA"/>
</dbReference>
<dbReference type="Proteomes" id="UP000000765">
    <property type="component" value="Chromosome"/>
</dbReference>
<protein>
    <recommendedName>
        <fullName evidence="6">Anion-transporting ATPase family protein</fullName>
    </recommendedName>
</protein>
<dbReference type="CDD" id="cd02035">
    <property type="entry name" value="ArsA"/>
    <property type="match status" value="1"/>
</dbReference>
<gene>
    <name evidence="4" type="ordered locus">MUL_3539</name>
</gene>
<dbReference type="KEGG" id="mul:MUL_3539"/>
<reference evidence="4 5" key="1">
    <citation type="journal article" date="2007" name="Genome Res.">
        <title>Reductive evolution and niche adaptation inferred from the genome of Mycobacterium ulcerans, the causative agent of Buruli ulcer.</title>
        <authorList>
            <person name="Stinear T.P."/>
            <person name="Seemann T."/>
            <person name="Pidot S."/>
            <person name="Frigui W."/>
            <person name="Reysset G."/>
            <person name="Garnier T."/>
            <person name="Meurice G."/>
            <person name="Simon D."/>
            <person name="Bouchier C."/>
            <person name="Ma L."/>
            <person name="Tichit M."/>
            <person name="Porter J.L."/>
            <person name="Ryan J."/>
            <person name="Johnson P.D."/>
            <person name="Davies J.K."/>
            <person name="Jenkin G.A."/>
            <person name="Small P.L."/>
            <person name="Jones L.M."/>
            <person name="Tekaia F."/>
            <person name="Laval F."/>
            <person name="Daffe M."/>
            <person name="Parkhill J."/>
            <person name="Cole S.T."/>
        </authorList>
    </citation>
    <scope>NUCLEOTIDE SEQUENCE [LARGE SCALE GENOMIC DNA]</scope>
    <source>
        <strain evidence="4 5">Agy99</strain>
    </source>
</reference>
<dbReference type="Pfam" id="PF17886">
    <property type="entry name" value="ArsA_HSP20"/>
    <property type="match status" value="1"/>
</dbReference>
<proteinExistence type="inferred from homology"/>
<dbReference type="GO" id="GO:0005524">
    <property type="term" value="F:ATP binding"/>
    <property type="evidence" value="ECO:0007669"/>
    <property type="project" value="InterPro"/>
</dbReference>
<sequence>MVVSTDQAHSLGDVLGIAVTPPGSGEPVRVFADLETGQVDTGGGFLDALALDTLALLEDRWRDVVDALNGRFPDSELGSIAPEELSALPGVQEVLGLHAVGELAASGRWDRIVVDCASTADALRMLTLPATFSLYVERAWPRHRRLSLAIEDGRSAALVELLERTSASVDRLSTLLTDGSLVGAHLVLTPERVVAAEATRTLGSLALMGVRVEELLVNQVLVRDEAYEYRSLPDHPAFYWYAERISEQRAVLEELDATIGDVALVLVAHAAGEPIGPKALGGLLDGARRRRGSAPPGPLRPIVDLESGSGLGSVYRLRLALPQLDPGSLTLGRADDDLIISAGGMRRRVRLASVLRRCIVLDARLSGGELTVRFRPDPEVWPT</sequence>
<dbReference type="PANTHER" id="PTHR10803:SF3">
    <property type="entry name" value="ATPASE GET3"/>
    <property type="match status" value="1"/>
</dbReference>
<evidence type="ECO:0000256" key="1">
    <source>
        <dbReference type="ARBA" id="ARBA00011040"/>
    </source>
</evidence>
<dbReference type="InterPro" id="IPR008978">
    <property type="entry name" value="HSP20-like_chaperone"/>
</dbReference>
<evidence type="ECO:0000313" key="4">
    <source>
        <dbReference type="EMBL" id="ABL05688.1"/>
    </source>
</evidence>
<evidence type="ECO:0000259" key="2">
    <source>
        <dbReference type="Pfam" id="PF02374"/>
    </source>
</evidence>
<feature type="domain" description="ArsA/GET3 Anion-transporting ATPase-like" evidence="2">
    <location>
        <begin position="1"/>
        <end position="280"/>
    </location>
</feature>
<dbReference type="HOGENOM" id="CLU_040761_1_1_11"/>
<evidence type="ECO:0008006" key="6">
    <source>
        <dbReference type="Google" id="ProtNLM"/>
    </source>
</evidence>
<dbReference type="Gene3D" id="3.40.50.300">
    <property type="entry name" value="P-loop containing nucleotide triphosphate hydrolases"/>
    <property type="match status" value="1"/>
</dbReference>
<dbReference type="PANTHER" id="PTHR10803">
    <property type="entry name" value="ARSENICAL PUMP-DRIVING ATPASE ARSENITE-TRANSLOCATING ATPASE"/>
    <property type="match status" value="1"/>
</dbReference>